<sequence length="122" mass="15045">MEEDTEHLFFHCSKVIPLWWESLSWVNYVGPFPQNPKQHFLQHIHGVTQGVRRDRWRRWWLALTWSIWQQRNKIIFSDDTFDANKIMDDASFLLWTWLRNLEKDFNISYNHWSSNLRSGFVY</sequence>
<evidence type="ECO:0000313" key="1">
    <source>
        <dbReference type="EMBL" id="KRH59133.1"/>
    </source>
</evidence>
<dbReference type="Gramene" id="KRH59133">
    <property type="protein sequence ID" value="KRH59133"/>
    <property type="gene ID" value="GLYMA_05G167500"/>
</dbReference>
<evidence type="ECO:0000313" key="3">
    <source>
        <dbReference type="Proteomes" id="UP000008827"/>
    </source>
</evidence>
<dbReference type="Proteomes" id="UP000008827">
    <property type="component" value="Chromosome 5"/>
</dbReference>
<reference evidence="1" key="3">
    <citation type="submission" date="2018-07" db="EMBL/GenBank/DDBJ databases">
        <title>WGS assembly of Glycine max.</title>
        <authorList>
            <person name="Schmutz J."/>
            <person name="Cannon S."/>
            <person name="Schlueter J."/>
            <person name="Ma J."/>
            <person name="Mitros T."/>
            <person name="Nelson W."/>
            <person name="Hyten D."/>
            <person name="Song Q."/>
            <person name="Thelen J."/>
            <person name="Cheng J."/>
            <person name="Xu D."/>
            <person name="Hellsten U."/>
            <person name="May G."/>
            <person name="Yu Y."/>
            <person name="Sakurai T."/>
            <person name="Umezawa T."/>
            <person name="Bhattacharyya M."/>
            <person name="Sandhu D."/>
            <person name="Valliyodan B."/>
            <person name="Lindquist E."/>
            <person name="Peto M."/>
            <person name="Grant D."/>
            <person name="Shu S."/>
            <person name="Goodstein D."/>
            <person name="Barry K."/>
            <person name="Futrell-Griggs M."/>
            <person name="Abernathy B."/>
            <person name="Du J."/>
            <person name="Tian Z."/>
            <person name="Zhu L."/>
            <person name="Gill N."/>
            <person name="Joshi T."/>
            <person name="Libault M."/>
            <person name="Sethuraman A."/>
            <person name="Zhang X."/>
            <person name="Shinozaki K."/>
            <person name="Nguyen H."/>
            <person name="Wing R."/>
            <person name="Cregan P."/>
            <person name="Specht J."/>
            <person name="Grimwood J."/>
            <person name="Rokhsar D."/>
            <person name="Stacey G."/>
            <person name="Shoemaker R."/>
            <person name="Jackson S."/>
        </authorList>
    </citation>
    <scope>NUCLEOTIDE SEQUENCE</scope>
    <source>
        <tissue evidence="1">Callus</tissue>
    </source>
</reference>
<dbReference type="AlphaFoldDB" id="A0A0R0JWM6"/>
<name>A0A0R0JWM6_SOYBN</name>
<keyword evidence="3" id="KW-1185">Reference proteome</keyword>
<protein>
    <recommendedName>
        <fullName evidence="4">Reverse transcriptase zinc-binding domain-containing protein</fullName>
    </recommendedName>
</protein>
<dbReference type="OrthoDB" id="1348681at2759"/>
<reference evidence="2" key="2">
    <citation type="submission" date="2018-02" db="UniProtKB">
        <authorList>
            <consortium name="EnsemblPlants"/>
        </authorList>
    </citation>
    <scope>IDENTIFICATION</scope>
    <source>
        <strain evidence="2">Williams 82</strain>
    </source>
</reference>
<organism evidence="1">
    <name type="scientific">Glycine max</name>
    <name type="common">Soybean</name>
    <name type="synonym">Glycine hispida</name>
    <dbReference type="NCBI Taxonomy" id="3847"/>
    <lineage>
        <taxon>Eukaryota</taxon>
        <taxon>Viridiplantae</taxon>
        <taxon>Streptophyta</taxon>
        <taxon>Embryophyta</taxon>
        <taxon>Tracheophyta</taxon>
        <taxon>Spermatophyta</taxon>
        <taxon>Magnoliopsida</taxon>
        <taxon>eudicotyledons</taxon>
        <taxon>Gunneridae</taxon>
        <taxon>Pentapetalae</taxon>
        <taxon>rosids</taxon>
        <taxon>fabids</taxon>
        <taxon>Fabales</taxon>
        <taxon>Fabaceae</taxon>
        <taxon>Papilionoideae</taxon>
        <taxon>50 kb inversion clade</taxon>
        <taxon>NPAAA clade</taxon>
        <taxon>indigoferoid/millettioid clade</taxon>
        <taxon>Phaseoleae</taxon>
        <taxon>Glycine</taxon>
        <taxon>Glycine subgen. Soja</taxon>
    </lineage>
</organism>
<dbReference type="EnsemblPlants" id="KRH59133">
    <property type="protein sequence ID" value="KRH59133"/>
    <property type="gene ID" value="GLYMA_05G167500"/>
</dbReference>
<accession>A0A0R0JWM6</accession>
<dbReference type="OMA" id="NISYNHW"/>
<proteinExistence type="predicted"/>
<dbReference type="EMBL" id="CM000838">
    <property type="protein sequence ID" value="KRH59133.1"/>
    <property type="molecule type" value="Genomic_DNA"/>
</dbReference>
<dbReference type="InParanoid" id="A0A0R0JWM6"/>
<reference evidence="1 2" key="1">
    <citation type="journal article" date="2010" name="Nature">
        <title>Genome sequence of the palaeopolyploid soybean.</title>
        <authorList>
            <person name="Schmutz J."/>
            <person name="Cannon S.B."/>
            <person name="Schlueter J."/>
            <person name="Ma J."/>
            <person name="Mitros T."/>
            <person name="Nelson W."/>
            <person name="Hyten D.L."/>
            <person name="Song Q."/>
            <person name="Thelen J.J."/>
            <person name="Cheng J."/>
            <person name="Xu D."/>
            <person name="Hellsten U."/>
            <person name="May G.D."/>
            <person name="Yu Y."/>
            <person name="Sakurai T."/>
            <person name="Umezawa T."/>
            <person name="Bhattacharyya M.K."/>
            <person name="Sandhu D."/>
            <person name="Valliyodan B."/>
            <person name="Lindquist E."/>
            <person name="Peto M."/>
            <person name="Grant D."/>
            <person name="Shu S."/>
            <person name="Goodstein D."/>
            <person name="Barry K."/>
            <person name="Futrell-Griggs M."/>
            <person name="Abernathy B."/>
            <person name="Du J."/>
            <person name="Tian Z."/>
            <person name="Zhu L."/>
            <person name="Gill N."/>
            <person name="Joshi T."/>
            <person name="Libault M."/>
            <person name="Sethuraman A."/>
            <person name="Zhang X.-C."/>
            <person name="Shinozaki K."/>
            <person name="Nguyen H.T."/>
            <person name="Wing R.A."/>
            <person name="Cregan P."/>
            <person name="Specht J."/>
            <person name="Grimwood J."/>
            <person name="Rokhsar D."/>
            <person name="Stacey G."/>
            <person name="Shoemaker R.C."/>
            <person name="Jackson S.A."/>
        </authorList>
    </citation>
    <scope>NUCLEOTIDE SEQUENCE [LARGE SCALE GENOMIC DNA]</scope>
    <source>
        <strain evidence="2">cv. Williams 82</strain>
        <tissue evidence="1">Callus</tissue>
    </source>
</reference>
<gene>
    <name evidence="1" type="ORF">GLYMA_05G167500</name>
</gene>
<evidence type="ECO:0000313" key="2">
    <source>
        <dbReference type="EnsemblPlants" id="KRH59133"/>
    </source>
</evidence>
<evidence type="ECO:0008006" key="4">
    <source>
        <dbReference type="Google" id="ProtNLM"/>
    </source>
</evidence>